<name>A0ABN7VUH9_GIGMA</name>
<sequence length="158" mass="18405">MLSNKSCKVFLVRCNKTVVLCNFTYSQQYELEYFIDDSNLSLHYNLLNAIICGKREAPIIGTPKKYMKIYTECWQHNSNLRPTIQRIFEDLNNIDYKDTINDDDDHEKDKLIIVDTESLIVKALKVAETDNSFNNQNNILSDSLFDSSNPKVQDYFSN</sequence>
<evidence type="ECO:0000313" key="2">
    <source>
        <dbReference type="Proteomes" id="UP000789901"/>
    </source>
</evidence>
<organism evidence="1 2">
    <name type="scientific">Gigaspora margarita</name>
    <dbReference type="NCBI Taxonomy" id="4874"/>
    <lineage>
        <taxon>Eukaryota</taxon>
        <taxon>Fungi</taxon>
        <taxon>Fungi incertae sedis</taxon>
        <taxon>Mucoromycota</taxon>
        <taxon>Glomeromycotina</taxon>
        <taxon>Glomeromycetes</taxon>
        <taxon>Diversisporales</taxon>
        <taxon>Gigasporaceae</taxon>
        <taxon>Gigaspora</taxon>
    </lineage>
</organism>
<accession>A0ABN7VUH9</accession>
<feature type="non-terminal residue" evidence="1">
    <location>
        <position position="1"/>
    </location>
</feature>
<proteinExistence type="predicted"/>
<comment type="caution">
    <text evidence="1">The sequence shown here is derived from an EMBL/GenBank/DDBJ whole genome shotgun (WGS) entry which is preliminary data.</text>
</comment>
<feature type="non-terminal residue" evidence="1">
    <location>
        <position position="158"/>
    </location>
</feature>
<dbReference type="Gene3D" id="1.10.510.10">
    <property type="entry name" value="Transferase(Phosphotransferase) domain 1"/>
    <property type="match status" value="1"/>
</dbReference>
<reference evidence="1 2" key="1">
    <citation type="submission" date="2021-06" db="EMBL/GenBank/DDBJ databases">
        <authorList>
            <person name="Kallberg Y."/>
            <person name="Tangrot J."/>
            <person name="Rosling A."/>
        </authorList>
    </citation>
    <scope>NUCLEOTIDE SEQUENCE [LARGE SCALE GENOMIC DNA]</scope>
    <source>
        <strain evidence="1 2">120-4 pot B 10/14</strain>
    </source>
</reference>
<keyword evidence="2" id="KW-1185">Reference proteome</keyword>
<dbReference type="EMBL" id="CAJVQB010022851">
    <property type="protein sequence ID" value="CAG8800526.1"/>
    <property type="molecule type" value="Genomic_DNA"/>
</dbReference>
<protein>
    <submittedName>
        <fullName evidence="1">34465_t:CDS:1</fullName>
    </submittedName>
</protein>
<gene>
    <name evidence="1" type="ORF">GMARGA_LOCUS22988</name>
</gene>
<evidence type="ECO:0000313" key="1">
    <source>
        <dbReference type="EMBL" id="CAG8800526.1"/>
    </source>
</evidence>
<dbReference type="Proteomes" id="UP000789901">
    <property type="component" value="Unassembled WGS sequence"/>
</dbReference>